<sequence length="198" mass="21987">MSSTGGLRMRPEQKSQLLLGVTRSKAKMLEYSVPEEHHIKITQDPAKLLTLSIGLLGDLAATINRDESDSDTLAELKTNLLFSARFFDSYLQSKLNETLDPYLVLLGSASYYLCDLPGSASVLAKRIDGDCPDLDGDGLEDLLLWLLQADLETFFDEAEGPFSEFIVGISKWILQFFEDGNGEENLLDLATKLRDAVY</sequence>
<reference evidence="1 2" key="1">
    <citation type="submission" date="2017-03" db="EMBL/GenBank/DDBJ databases">
        <authorList>
            <person name="Afonso C.L."/>
            <person name="Miller P.J."/>
            <person name="Scott M.A."/>
            <person name="Spackman E."/>
            <person name="Goraichik I."/>
            <person name="Dimitrov K.M."/>
            <person name="Suarez D.L."/>
            <person name="Swayne D.E."/>
        </authorList>
    </citation>
    <scope>NUCLEOTIDE SEQUENCE [LARGE SCALE GENOMIC DNA]</scope>
    <source>
        <strain evidence="1">PRJEB14757</strain>
    </source>
</reference>
<dbReference type="STRING" id="1246637.MTBBW1_1860046"/>
<dbReference type="Proteomes" id="UP000191931">
    <property type="component" value="Unassembled WGS sequence"/>
</dbReference>
<dbReference type="AlphaFoldDB" id="A0A1W1HAT5"/>
<gene>
    <name evidence="1" type="ORF">MTBBW1_1860046</name>
</gene>
<name>A0A1W1HAT5_9BACT</name>
<dbReference type="EMBL" id="FWEV01000097">
    <property type="protein sequence ID" value="SLM29556.1"/>
    <property type="molecule type" value="Genomic_DNA"/>
</dbReference>
<evidence type="ECO:0000313" key="1">
    <source>
        <dbReference type="EMBL" id="SLM29556.1"/>
    </source>
</evidence>
<evidence type="ECO:0000313" key="2">
    <source>
        <dbReference type="Proteomes" id="UP000191931"/>
    </source>
</evidence>
<keyword evidence="2" id="KW-1185">Reference proteome</keyword>
<proteinExistence type="predicted"/>
<protein>
    <submittedName>
        <fullName evidence="1">Uncharacterized protein</fullName>
    </submittedName>
</protein>
<accession>A0A1W1HAT5</accession>
<organism evidence="1 2">
    <name type="scientific">Desulfamplus magnetovallimortis</name>
    <dbReference type="NCBI Taxonomy" id="1246637"/>
    <lineage>
        <taxon>Bacteria</taxon>
        <taxon>Pseudomonadati</taxon>
        <taxon>Thermodesulfobacteriota</taxon>
        <taxon>Desulfobacteria</taxon>
        <taxon>Desulfobacterales</taxon>
        <taxon>Desulfobacteraceae</taxon>
        <taxon>Desulfamplus</taxon>
    </lineage>
</organism>